<comment type="caution">
    <text evidence="1">The sequence shown here is derived from an EMBL/GenBank/DDBJ whole genome shotgun (WGS) entry which is preliminary data.</text>
</comment>
<dbReference type="PANTHER" id="PTHR34670">
    <property type="entry name" value="EXPRESSED PROTEIN"/>
    <property type="match status" value="1"/>
</dbReference>
<reference evidence="1 2" key="1">
    <citation type="journal article" date="2024" name="Plant J.">
        <title>Genome sequences and population genomics reveal climatic adaptation and genomic divergence between two closely related sweetgum species.</title>
        <authorList>
            <person name="Xu W.Q."/>
            <person name="Ren C.Q."/>
            <person name="Zhang X.Y."/>
            <person name="Comes H.P."/>
            <person name="Liu X.H."/>
            <person name="Li Y.G."/>
            <person name="Kettle C.J."/>
            <person name="Jalonen R."/>
            <person name="Gaisberger H."/>
            <person name="Ma Y.Z."/>
            <person name="Qiu Y.X."/>
        </authorList>
    </citation>
    <scope>NUCLEOTIDE SEQUENCE [LARGE SCALE GENOMIC DNA]</scope>
    <source>
        <strain evidence="1">Hangzhou</strain>
    </source>
</reference>
<dbReference type="Proteomes" id="UP001415857">
    <property type="component" value="Unassembled WGS sequence"/>
</dbReference>
<accession>A0AAP0RX41</accession>
<dbReference type="AlphaFoldDB" id="A0AAP0RX41"/>
<sequence>MEGLIPLIYNAIVQLRSSGQASMAAPWFHESPTASYVQLPGDSGRFQSSEIQFLEADSVLCPSSYFPITAASQLIHTANTQSPLCPPHRGSLVS</sequence>
<proteinExistence type="predicted"/>
<evidence type="ECO:0000313" key="1">
    <source>
        <dbReference type="EMBL" id="KAK9283486.1"/>
    </source>
</evidence>
<protein>
    <submittedName>
        <fullName evidence="1">Uncharacterized protein</fullName>
    </submittedName>
</protein>
<organism evidence="1 2">
    <name type="scientific">Liquidambar formosana</name>
    <name type="common">Formosan gum</name>
    <dbReference type="NCBI Taxonomy" id="63359"/>
    <lineage>
        <taxon>Eukaryota</taxon>
        <taxon>Viridiplantae</taxon>
        <taxon>Streptophyta</taxon>
        <taxon>Embryophyta</taxon>
        <taxon>Tracheophyta</taxon>
        <taxon>Spermatophyta</taxon>
        <taxon>Magnoliopsida</taxon>
        <taxon>eudicotyledons</taxon>
        <taxon>Gunneridae</taxon>
        <taxon>Pentapetalae</taxon>
        <taxon>Saxifragales</taxon>
        <taxon>Altingiaceae</taxon>
        <taxon>Liquidambar</taxon>
    </lineage>
</organism>
<evidence type="ECO:0000313" key="2">
    <source>
        <dbReference type="Proteomes" id="UP001415857"/>
    </source>
</evidence>
<dbReference type="PANTHER" id="PTHR34670:SF8">
    <property type="entry name" value="EXPRESSED PROTEIN"/>
    <property type="match status" value="1"/>
</dbReference>
<name>A0AAP0RX41_LIQFO</name>
<dbReference type="EMBL" id="JBBPBK010000006">
    <property type="protein sequence ID" value="KAK9283486.1"/>
    <property type="molecule type" value="Genomic_DNA"/>
</dbReference>
<keyword evidence="2" id="KW-1185">Reference proteome</keyword>
<gene>
    <name evidence="1" type="ORF">L1049_011732</name>
</gene>